<evidence type="ECO:0000313" key="4">
    <source>
        <dbReference type="Proteomes" id="UP000093779"/>
    </source>
</evidence>
<comment type="caution">
    <text evidence="1">The sequence shown here is derived from an EMBL/GenBank/DDBJ whole genome shotgun (WGS) entry which is preliminary data.</text>
</comment>
<protein>
    <submittedName>
        <fullName evidence="1">Uncharacterized protein</fullName>
    </submittedName>
</protein>
<reference evidence="1 3" key="1">
    <citation type="submission" date="2015-06" db="EMBL/GenBank/DDBJ databases">
        <title>Genome sequence of Mycobacterium conceptionense strain MLE.</title>
        <authorList>
            <person name="Greninger A.L."/>
            <person name="Cunningham G."/>
            <person name="Chiu C.Y."/>
            <person name="Miller S."/>
        </authorList>
    </citation>
    <scope>NUCLEOTIDE SEQUENCE [LARGE SCALE GENOMIC DNA]</scope>
    <source>
        <strain evidence="1 3">MLE</strain>
    </source>
</reference>
<dbReference type="OrthoDB" id="4609773at2"/>
<evidence type="ECO:0000313" key="1">
    <source>
        <dbReference type="EMBL" id="KMV16482.1"/>
    </source>
</evidence>
<reference evidence="2 4" key="2">
    <citation type="submission" date="2016-06" db="EMBL/GenBank/DDBJ databases">
        <authorList>
            <person name="Kjaerup R.B."/>
            <person name="Dalgaard T.S."/>
            <person name="Juul-Madsen H.R."/>
        </authorList>
    </citation>
    <scope>NUCLEOTIDE SEQUENCE [LARGE SCALE GENOMIC DNA]</scope>
    <source>
        <strain evidence="2 4">ACS1953</strain>
    </source>
</reference>
<gene>
    <name evidence="2" type="ORF">A5726_05475</name>
    <name evidence="1" type="ORF">ACT17_19925</name>
</gene>
<proteinExistence type="predicted"/>
<dbReference type="Proteomes" id="UP000037594">
    <property type="component" value="Unassembled WGS sequence"/>
</dbReference>
<sequence length="220" mass="23197">MVLDGMSGSKESATALAVEVLDELRVSVLECLLALHAIGQEAIVDLEALTKSLAISGQVARQAFVAASLLHQGAELAAACSDDSCTKPGSIIDRHLAAVKEGAAAVVPDRSDVDDFETEIGGPFIGDETLTSGAQGLHPCAVAAVDNSATHIDQQRRRGSGGSEISIGENLDGYRNGIEKVLIGRRQRHMAMRRDTLRAAGSHVVQQWMARRASAMAEDE</sequence>
<dbReference type="EMBL" id="LFOD01000020">
    <property type="protein sequence ID" value="KMV16482.1"/>
    <property type="molecule type" value="Genomic_DNA"/>
</dbReference>
<dbReference type="RefSeq" id="WP_019345460.1">
    <property type="nucleotide sequence ID" value="NZ_AGSZ01000276.1"/>
</dbReference>
<dbReference type="Proteomes" id="UP000093779">
    <property type="component" value="Unassembled WGS sequence"/>
</dbReference>
<accession>A0A0J8U629</accession>
<name>A0A0J8U629_9MYCO</name>
<dbReference type="AlphaFoldDB" id="A0A0J8U629"/>
<evidence type="ECO:0000313" key="2">
    <source>
        <dbReference type="EMBL" id="OBF26619.1"/>
    </source>
</evidence>
<dbReference type="EMBL" id="LZHX01000019">
    <property type="protein sequence ID" value="OBF26619.1"/>
    <property type="molecule type" value="Genomic_DNA"/>
</dbReference>
<organism evidence="1 3">
    <name type="scientific">Mycolicibacterium conceptionense</name>
    <dbReference type="NCBI Taxonomy" id="451644"/>
    <lineage>
        <taxon>Bacteria</taxon>
        <taxon>Bacillati</taxon>
        <taxon>Actinomycetota</taxon>
        <taxon>Actinomycetes</taxon>
        <taxon>Mycobacteriales</taxon>
        <taxon>Mycobacteriaceae</taxon>
        <taxon>Mycolicibacterium</taxon>
    </lineage>
</organism>
<evidence type="ECO:0000313" key="3">
    <source>
        <dbReference type="Proteomes" id="UP000037594"/>
    </source>
</evidence>
<dbReference type="PATRIC" id="fig|451644.5.peg.4119"/>